<dbReference type="UniPathway" id="UPA00056">
    <property type="reaction ID" value="UER00092"/>
</dbReference>
<feature type="binding site" evidence="9">
    <location>
        <position position="142"/>
    </location>
    <ligand>
        <name>1-deoxy-D-xylulose 5-phosphate</name>
        <dbReference type="ChEBI" id="CHEBI:57792"/>
    </ligand>
</feature>
<dbReference type="GO" id="GO:0051484">
    <property type="term" value="P:isopentenyl diphosphate biosynthetic process, methylerythritol 4-phosphate pathway involved in terpenoid biosynthetic process"/>
    <property type="evidence" value="ECO:0007669"/>
    <property type="project" value="TreeGrafter"/>
</dbReference>
<keyword evidence="7 9" id="KW-0414">Isoprene biosynthesis</keyword>
<organism evidence="13">
    <name type="scientific">uncultured Thermoleophilia bacterium</name>
    <dbReference type="NCBI Taxonomy" id="1497501"/>
    <lineage>
        <taxon>Bacteria</taxon>
        <taxon>Bacillati</taxon>
        <taxon>Actinomycetota</taxon>
        <taxon>Thermoleophilia</taxon>
        <taxon>environmental samples</taxon>
    </lineage>
</organism>
<feature type="binding site" evidence="9">
    <location>
        <position position="10"/>
    </location>
    <ligand>
        <name>NADPH</name>
        <dbReference type="ChEBI" id="CHEBI:57783"/>
    </ligand>
</feature>
<feature type="domain" description="1-deoxy-D-xylulose 5-phosphate reductoisomerase N-terminal" evidence="10">
    <location>
        <begin position="1"/>
        <end position="123"/>
    </location>
</feature>
<dbReference type="InterPro" id="IPR003821">
    <property type="entry name" value="DXP_reductoisomerase"/>
</dbReference>
<feature type="binding site" evidence="9">
    <location>
        <position position="143"/>
    </location>
    <ligand>
        <name>Mn(2+)</name>
        <dbReference type="ChEBI" id="CHEBI:29035"/>
    </ligand>
</feature>
<evidence type="ECO:0000256" key="4">
    <source>
        <dbReference type="ARBA" id="ARBA00022857"/>
    </source>
</evidence>
<evidence type="ECO:0000256" key="1">
    <source>
        <dbReference type="ARBA" id="ARBA00005094"/>
    </source>
</evidence>
<keyword evidence="5 9" id="KW-0560">Oxidoreductase</keyword>
<keyword evidence="6 9" id="KW-0464">Manganese</keyword>
<keyword evidence="3 9" id="KW-0479">Metal-binding</keyword>
<feature type="binding site" evidence="9">
    <location>
        <position position="167"/>
    </location>
    <ligand>
        <name>1-deoxy-D-xylulose 5-phosphate</name>
        <dbReference type="ChEBI" id="CHEBI:57792"/>
    </ligand>
</feature>
<accession>A0A6J4TRY3</accession>
<dbReference type="NCBIfam" id="TIGR00243">
    <property type="entry name" value="Dxr"/>
    <property type="match status" value="1"/>
</dbReference>
<feature type="domain" description="1-deoxy-D-xylulose 5-phosphate reductoisomerase C-terminal" evidence="11">
    <location>
        <begin position="137"/>
        <end position="220"/>
    </location>
</feature>
<feature type="binding site" evidence="9">
    <location>
        <position position="143"/>
    </location>
    <ligand>
        <name>1-deoxy-D-xylulose 5-phosphate</name>
        <dbReference type="ChEBI" id="CHEBI:57792"/>
    </ligand>
</feature>
<feature type="binding site" evidence="9">
    <location>
        <position position="115"/>
    </location>
    <ligand>
        <name>NADPH</name>
        <dbReference type="ChEBI" id="CHEBI:57783"/>
    </ligand>
</feature>
<proteinExistence type="inferred from homology"/>
<dbReference type="Gene3D" id="3.40.50.720">
    <property type="entry name" value="NAD(P)-binding Rossmann-like Domain"/>
    <property type="match status" value="1"/>
</dbReference>
<comment type="similarity">
    <text evidence="2 9">Belongs to the DXR family.</text>
</comment>
<feature type="binding site" evidence="9">
    <location>
        <position position="7"/>
    </location>
    <ligand>
        <name>NADPH</name>
        <dbReference type="ChEBI" id="CHEBI:57783"/>
    </ligand>
</feature>
<feature type="binding site" evidence="9">
    <location>
        <position position="141"/>
    </location>
    <ligand>
        <name>Mn(2+)</name>
        <dbReference type="ChEBI" id="CHEBI:29035"/>
    </ligand>
</feature>
<evidence type="ECO:0000256" key="6">
    <source>
        <dbReference type="ARBA" id="ARBA00023211"/>
    </source>
</evidence>
<feature type="binding site" evidence="9">
    <location>
        <position position="8"/>
    </location>
    <ligand>
        <name>NADPH</name>
        <dbReference type="ChEBI" id="CHEBI:57783"/>
    </ligand>
</feature>
<dbReference type="Pfam" id="PF13288">
    <property type="entry name" value="DXPR_C"/>
    <property type="match status" value="1"/>
</dbReference>
<dbReference type="GO" id="GO:0016853">
    <property type="term" value="F:isomerase activity"/>
    <property type="evidence" value="ECO:0007669"/>
    <property type="project" value="UniProtKB-KW"/>
</dbReference>
<feature type="binding site" evidence="9">
    <location>
        <position position="33"/>
    </location>
    <ligand>
        <name>NADPH</name>
        <dbReference type="ChEBI" id="CHEBI:57783"/>
    </ligand>
</feature>
<comment type="function">
    <text evidence="9">Catalyzes the NADPH-dependent rearrangement and reduction of 1-deoxy-D-xylulose-5-phosphate (DXP) to 2-C-methyl-D-erythritol 4-phosphate (MEP).</text>
</comment>
<sequence>MVILGATGSVGRQALDVVAGQLGLELVGLSARRSVEPLLEAAVAHGVGRVAVTEPAAAARAAGAFAGEVLGGPDGLLRLVREAEADVVLNAVVGAAGLAASLATLEAGADLALANKESLIAGGPLVLAALARSGRRLLPVDSEHSAVLQCLGGVDGDGPEGIVLTASGGPFRGRTTDELADVTRSEALAHPTWAMGAKITVDSATLMNKGLEVIEAHVLFGVPYDRIEVVVHPQSIVHGLVRLRDGALLAHLGCPDMCVPISYALTYPERAATTAPRLDLTQAFSLDFEPPDLDTFRCLALAREAGEAGGTAPCVLNAANEAAVDAFLDGRIRFLDIAALVAGALERVAAEPVVSLAQLAEADATARAAVSDRLAVSAR</sequence>
<dbReference type="Pfam" id="PF08436">
    <property type="entry name" value="DXP_redisom_C"/>
    <property type="match status" value="1"/>
</dbReference>
<dbReference type="GO" id="GO:0070402">
    <property type="term" value="F:NADPH binding"/>
    <property type="evidence" value="ECO:0007669"/>
    <property type="project" value="InterPro"/>
</dbReference>
<dbReference type="InterPro" id="IPR013512">
    <property type="entry name" value="DXP_reductoisomerase_N"/>
</dbReference>
<evidence type="ECO:0000259" key="12">
    <source>
        <dbReference type="Pfam" id="PF13288"/>
    </source>
</evidence>
<evidence type="ECO:0000259" key="10">
    <source>
        <dbReference type="Pfam" id="PF02670"/>
    </source>
</evidence>
<evidence type="ECO:0000313" key="13">
    <source>
        <dbReference type="EMBL" id="CAA9530618.1"/>
    </source>
</evidence>
<dbReference type="SUPFAM" id="SSF69055">
    <property type="entry name" value="1-deoxy-D-xylulose-5-phosphate reductoisomerase, C-terminal domain"/>
    <property type="match status" value="1"/>
</dbReference>
<dbReference type="InterPro" id="IPR036169">
    <property type="entry name" value="DXPR_C_sf"/>
</dbReference>
<feature type="domain" description="DXP reductoisomerase C-terminal" evidence="12">
    <location>
        <begin position="252"/>
        <end position="368"/>
    </location>
</feature>
<feature type="binding site" evidence="9">
    <location>
        <position position="212"/>
    </location>
    <ligand>
        <name>1-deoxy-D-xylulose 5-phosphate</name>
        <dbReference type="ChEBI" id="CHEBI:57792"/>
    </ligand>
</feature>
<name>A0A6J4TRY3_9ACTN</name>
<dbReference type="Pfam" id="PF02670">
    <property type="entry name" value="DXP_reductoisom"/>
    <property type="match status" value="1"/>
</dbReference>
<keyword evidence="13" id="KW-0413">Isomerase</keyword>
<dbReference type="SUPFAM" id="SSF55347">
    <property type="entry name" value="Glyceraldehyde-3-phosphate dehydrogenase-like, C-terminal domain"/>
    <property type="match status" value="1"/>
</dbReference>
<evidence type="ECO:0000256" key="2">
    <source>
        <dbReference type="ARBA" id="ARBA00006825"/>
    </source>
</evidence>
<dbReference type="EMBL" id="CADCWC010000160">
    <property type="protein sequence ID" value="CAA9530618.1"/>
    <property type="molecule type" value="Genomic_DNA"/>
</dbReference>
<evidence type="ECO:0000256" key="8">
    <source>
        <dbReference type="ARBA" id="ARBA00048543"/>
    </source>
</evidence>
<comment type="pathway">
    <text evidence="1 9">Isoprenoid biosynthesis; isopentenyl diphosphate biosynthesis via DXP pathway; isopentenyl diphosphate from 1-deoxy-D-xylulose 5-phosphate: step 1/6.</text>
</comment>
<dbReference type="InterPro" id="IPR026877">
    <property type="entry name" value="DXPR_C"/>
</dbReference>
<dbReference type="EC" id="1.1.1.267" evidence="9"/>
<gene>
    <name evidence="9" type="primary">dxr</name>
    <name evidence="13" type="ORF">AVDCRST_MAG79-881</name>
</gene>
<dbReference type="PIRSF" id="PIRSF006205">
    <property type="entry name" value="Dxp_reductismrs"/>
    <property type="match status" value="1"/>
</dbReference>
<feature type="binding site" evidence="9">
    <location>
        <position position="190"/>
    </location>
    <ligand>
        <name>1-deoxy-D-xylulose 5-phosphate</name>
        <dbReference type="ChEBI" id="CHEBI:57792"/>
    </ligand>
</feature>
<dbReference type="SUPFAM" id="SSF51735">
    <property type="entry name" value="NAD(P)-binding Rossmann-fold domains"/>
    <property type="match status" value="1"/>
</dbReference>
<protein>
    <recommendedName>
        <fullName evidence="9">1-deoxy-D-xylulose 5-phosphate reductoisomerase</fullName>
        <shortName evidence="9">DXP reductoisomerase</shortName>
        <ecNumber evidence="9">1.1.1.267</ecNumber>
    </recommendedName>
    <alternativeName>
        <fullName evidence="9">1-deoxyxylulose-5-phosphate reductoisomerase</fullName>
    </alternativeName>
    <alternativeName>
        <fullName evidence="9">2-C-methyl-D-erythritol 4-phosphate synthase</fullName>
    </alternativeName>
</protein>
<evidence type="ECO:0000259" key="11">
    <source>
        <dbReference type="Pfam" id="PF08436"/>
    </source>
</evidence>
<feature type="binding site" evidence="9">
    <location>
        <position position="208"/>
    </location>
    <ligand>
        <name>1-deoxy-D-xylulose 5-phosphate</name>
        <dbReference type="ChEBI" id="CHEBI:57792"/>
    </ligand>
</feature>
<dbReference type="GO" id="GO:0030145">
    <property type="term" value="F:manganese ion binding"/>
    <property type="evidence" value="ECO:0007669"/>
    <property type="project" value="TreeGrafter"/>
</dbReference>
<dbReference type="InterPro" id="IPR013644">
    <property type="entry name" value="DXP_reductoisomerase_C"/>
</dbReference>
<evidence type="ECO:0000256" key="9">
    <source>
        <dbReference type="HAMAP-Rule" id="MF_00183"/>
    </source>
</evidence>
<comment type="cofactor">
    <cofactor evidence="9">
        <name>Mg(2+)</name>
        <dbReference type="ChEBI" id="CHEBI:18420"/>
    </cofactor>
    <cofactor evidence="9">
        <name>Mn(2+)</name>
        <dbReference type="ChEBI" id="CHEBI:29035"/>
    </cofactor>
</comment>
<feature type="binding site" evidence="9">
    <location>
        <position position="196"/>
    </location>
    <ligand>
        <name>NADPH</name>
        <dbReference type="ChEBI" id="CHEBI:57783"/>
    </ligand>
</feature>
<feature type="binding site" evidence="9">
    <location>
        <position position="209"/>
    </location>
    <ligand>
        <name>1-deoxy-D-xylulose 5-phosphate</name>
        <dbReference type="ChEBI" id="CHEBI:57792"/>
    </ligand>
</feature>
<evidence type="ECO:0000256" key="3">
    <source>
        <dbReference type="ARBA" id="ARBA00022723"/>
    </source>
</evidence>
<dbReference type="PANTHER" id="PTHR30525:SF0">
    <property type="entry name" value="1-DEOXY-D-XYLULOSE 5-PHOSPHATE REDUCTOISOMERASE, CHLOROPLASTIC"/>
    <property type="match status" value="1"/>
</dbReference>
<keyword evidence="4 9" id="KW-0521">NADP</keyword>
<feature type="binding site" evidence="9">
    <location>
        <position position="116"/>
    </location>
    <ligand>
        <name>1-deoxy-D-xylulose 5-phosphate</name>
        <dbReference type="ChEBI" id="CHEBI:57792"/>
    </ligand>
</feature>
<comment type="caution">
    <text evidence="9">Lacks conserved residue(s) required for the propagation of feature annotation.</text>
</comment>
<keyword evidence="9" id="KW-0460">Magnesium</keyword>
<evidence type="ECO:0000256" key="7">
    <source>
        <dbReference type="ARBA" id="ARBA00023229"/>
    </source>
</evidence>
<evidence type="ECO:0000256" key="5">
    <source>
        <dbReference type="ARBA" id="ARBA00023002"/>
    </source>
</evidence>
<dbReference type="PANTHER" id="PTHR30525">
    <property type="entry name" value="1-DEOXY-D-XYLULOSE 5-PHOSPHATE REDUCTOISOMERASE"/>
    <property type="match status" value="1"/>
</dbReference>
<dbReference type="Gene3D" id="1.10.1740.10">
    <property type="match status" value="1"/>
</dbReference>
<reference evidence="13" key="1">
    <citation type="submission" date="2020-02" db="EMBL/GenBank/DDBJ databases">
        <authorList>
            <person name="Meier V. D."/>
        </authorList>
    </citation>
    <scope>NUCLEOTIDE SEQUENCE</scope>
    <source>
        <strain evidence="13">AVDCRST_MAG79</strain>
    </source>
</reference>
<dbReference type="HAMAP" id="MF_00183">
    <property type="entry name" value="DXP_reductoisom"/>
    <property type="match status" value="1"/>
</dbReference>
<feature type="binding site" evidence="9">
    <location>
        <position position="203"/>
    </location>
    <ligand>
        <name>1-deoxy-D-xylulose 5-phosphate</name>
        <dbReference type="ChEBI" id="CHEBI:57792"/>
    </ligand>
</feature>
<comment type="catalytic activity">
    <reaction evidence="8">
        <text>2-C-methyl-D-erythritol 4-phosphate + NADP(+) = 1-deoxy-D-xylulose 5-phosphate + NADPH + H(+)</text>
        <dbReference type="Rhea" id="RHEA:13717"/>
        <dbReference type="ChEBI" id="CHEBI:15378"/>
        <dbReference type="ChEBI" id="CHEBI:57783"/>
        <dbReference type="ChEBI" id="CHEBI:57792"/>
        <dbReference type="ChEBI" id="CHEBI:58262"/>
        <dbReference type="ChEBI" id="CHEBI:58349"/>
        <dbReference type="EC" id="1.1.1.267"/>
    </reaction>
    <physiologicalReaction direction="right-to-left" evidence="8">
        <dbReference type="Rhea" id="RHEA:13719"/>
    </physiologicalReaction>
</comment>
<feature type="binding site" evidence="9">
    <location>
        <position position="117"/>
    </location>
    <ligand>
        <name>NADPH</name>
        <dbReference type="ChEBI" id="CHEBI:57783"/>
    </ligand>
</feature>
<dbReference type="GO" id="GO:0030604">
    <property type="term" value="F:1-deoxy-D-xylulose-5-phosphate reductoisomerase activity"/>
    <property type="evidence" value="ECO:0007669"/>
    <property type="project" value="UniProtKB-UniRule"/>
</dbReference>
<feature type="binding site" evidence="9">
    <location>
        <position position="212"/>
    </location>
    <ligand>
        <name>Mn(2+)</name>
        <dbReference type="ChEBI" id="CHEBI:29035"/>
    </ligand>
</feature>
<dbReference type="InterPro" id="IPR036291">
    <property type="entry name" value="NAD(P)-bd_dom_sf"/>
</dbReference>
<feature type="binding site" evidence="9">
    <location>
        <position position="9"/>
    </location>
    <ligand>
        <name>NADPH</name>
        <dbReference type="ChEBI" id="CHEBI:57783"/>
    </ligand>
</feature>
<dbReference type="AlphaFoldDB" id="A0A6J4TRY3"/>